<dbReference type="STRING" id="346185.AAY42_10105"/>
<dbReference type="InterPro" id="IPR006528">
    <property type="entry name" value="Phage_head_morphogenesis_dom"/>
</dbReference>
<dbReference type="NCBIfam" id="TIGR01641">
    <property type="entry name" value="phageSPP1_gp7"/>
    <property type="match status" value="1"/>
</dbReference>
<name>A0A0Q0WXH6_9FLAO</name>
<keyword evidence="3" id="KW-1185">Reference proteome</keyword>
<dbReference type="EMBL" id="LCTZ01000002">
    <property type="protein sequence ID" value="KQC30189.1"/>
    <property type="molecule type" value="Genomic_DNA"/>
</dbReference>
<protein>
    <recommendedName>
        <fullName evidence="1">Phage head morphogenesis domain-containing protein</fullName>
    </recommendedName>
</protein>
<comment type="caution">
    <text evidence="2">The sequence shown here is derived from an EMBL/GenBank/DDBJ whole genome shotgun (WGS) entry which is preliminary data.</text>
</comment>
<sequence>MITKIAKDLFNNKLKPTDLHKGLIDRTFKELNTAAKAGFGAKYATDATGIKMQQHLFRFSVAKTYQQLEQMHGFLVDKNGKLVSYPQFEKKVQQVHETFNRTYLQSEHRTVKRSSQAARQWAQYQSDKDIFPNLEYIIVGDDKVREEHEKLSGIILPLDDFFWNDNYPPNGHQCRCSARPTDKKANGRRPKIDIHPAFRNNVGKTGVVFAENGHPYFTMDKKANKAYKEYLDGQGK</sequence>
<organism evidence="2 3">
    <name type="scientific">Flagellimonas eckloniae</name>
    <dbReference type="NCBI Taxonomy" id="346185"/>
    <lineage>
        <taxon>Bacteria</taxon>
        <taxon>Pseudomonadati</taxon>
        <taxon>Bacteroidota</taxon>
        <taxon>Flavobacteriia</taxon>
        <taxon>Flavobacteriales</taxon>
        <taxon>Flavobacteriaceae</taxon>
        <taxon>Flagellimonas</taxon>
    </lineage>
</organism>
<evidence type="ECO:0000259" key="1">
    <source>
        <dbReference type="Pfam" id="PF04233"/>
    </source>
</evidence>
<evidence type="ECO:0000313" key="3">
    <source>
        <dbReference type="Proteomes" id="UP000050827"/>
    </source>
</evidence>
<dbReference type="Proteomes" id="UP000050827">
    <property type="component" value="Unassembled WGS sequence"/>
</dbReference>
<feature type="domain" description="Phage head morphogenesis" evidence="1">
    <location>
        <begin position="85"/>
        <end position="178"/>
    </location>
</feature>
<proteinExistence type="predicted"/>
<reference evidence="2 3" key="1">
    <citation type="submission" date="2015-04" db="EMBL/GenBank/DDBJ databases">
        <title>Complete genome of flavobacterium.</title>
        <authorList>
            <person name="Kwon Y.M."/>
            <person name="Kim S.-J."/>
        </authorList>
    </citation>
    <scope>NUCLEOTIDE SEQUENCE [LARGE SCALE GENOMIC DNA]</scope>
    <source>
        <strain evidence="2 3">DK169</strain>
    </source>
</reference>
<gene>
    <name evidence="2" type="ORF">AAY42_10105</name>
</gene>
<evidence type="ECO:0000313" key="2">
    <source>
        <dbReference type="EMBL" id="KQC30189.1"/>
    </source>
</evidence>
<accession>A0A0Q0WXH6</accession>
<dbReference type="Pfam" id="PF04233">
    <property type="entry name" value="Phage_Mu_F"/>
    <property type="match status" value="1"/>
</dbReference>
<dbReference type="AlphaFoldDB" id="A0A0Q0WXH6"/>